<dbReference type="OrthoDB" id="5122891at2759"/>
<accession>A0A371CL33</accession>
<evidence type="ECO:0000256" key="1">
    <source>
        <dbReference type="SAM" id="MobiDB-lite"/>
    </source>
</evidence>
<evidence type="ECO:0000313" key="4">
    <source>
        <dbReference type="EMBL" id="RDX40967.1"/>
    </source>
</evidence>
<feature type="domain" description="Heterokaryon incompatibility" evidence="2">
    <location>
        <begin position="25"/>
        <end position="118"/>
    </location>
</feature>
<gene>
    <name evidence="4" type="ORF">OH76DRAFT_1459328</name>
</gene>
<evidence type="ECO:0000313" key="5">
    <source>
        <dbReference type="Proteomes" id="UP000256964"/>
    </source>
</evidence>
<dbReference type="PANTHER" id="PTHR10622:SF10">
    <property type="entry name" value="HET DOMAIN-CONTAINING PROTEIN"/>
    <property type="match status" value="1"/>
</dbReference>
<dbReference type="Pfam" id="PF26640">
    <property type="entry name" value="DUF8212"/>
    <property type="match status" value="1"/>
</dbReference>
<sequence>MWLLSTDRAELQFFPSVQAAQIARFAILSHVWDATEQSFQETRALCAQCALAGSNPRDLSSTKVRESCKIAEMHGYKWIWNDACCIDKTSSSELSEAINSMFALYSHADVCYAFLKDVSLDCELNGEDAEFRTSDFCNSSWFQRGWTLQELLAPDCVIFLSSAWTMLGTKASLAQLVSEITLIPWSVLLLEEGLWDMSVARRMSWAAGRQTTRPEDEAYCLLGIFDIHMPPLYGEGRKAFQRLQEEIMKKSIDSSLFAWTESRTATRQRNSARKLPASTVRPMQRTRRHPDLQLRFHVSPSVRPSMR</sequence>
<name>A0A371CL33_9APHY</name>
<keyword evidence="5" id="KW-1185">Reference proteome</keyword>
<protein>
    <submittedName>
        <fullName evidence="4">HET-domain-containing protein</fullName>
    </submittedName>
</protein>
<reference evidence="4 5" key="1">
    <citation type="journal article" date="2018" name="Biotechnol. Biofuels">
        <title>Integrative visual omics of the white-rot fungus Polyporus brumalis exposes the biotechnological potential of its oxidative enzymes for delignifying raw plant biomass.</title>
        <authorList>
            <person name="Miyauchi S."/>
            <person name="Rancon A."/>
            <person name="Drula E."/>
            <person name="Hage H."/>
            <person name="Chaduli D."/>
            <person name="Favel A."/>
            <person name="Grisel S."/>
            <person name="Henrissat B."/>
            <person name="Herpoel-Gimbert I."/>
            <person name="Ruiz-Duenas F.J."/>
            <person name="Chevret D."/>
            <person name="Hainaut M."/>
            <person name="Lin J."/>
            <person name="Wang M."/>
            <person name="Pangilinan J."/>
            <person name="Lipzen A."/>
            <person name="Lesage-Meessen L."/>
            <person name="Navarro D."/>
            <person name="Riley R."/>
            <person name="Grigoriev I.V."/>
            <person name="Zhou S."/>
            <person name="Raouche S."/>
            <person name="Rosso M.N."/>
        </authorList>
    </citation>
    <scope>NUCLEOTIDE SEQUENCE [LARGE SCALE GENOMIC DNA]</scope>
    <source>
        <strain evidence="4 5">BRFM 1820</strain>
    </source>
</reference>
<dbReference type="PANTHER" id="PTHR10622">
    <property type="entry name" value="HET DOMAIN-CONTAINING PROTEIN"/>
    <property type="match status" value="1"/>
</dbReference>
<dbReference type="InterPro" id="IPR010730">
    <property type="entry name" value="HET"/>
</dbReference>
<dbReference type="Proteomes" id="UP000256964">
    <property type="component" value="Unassembled WGS sequence"/>
</dbReference>
<dbReference type="AlphaFoldDB" id="A0A371CL33"/>
<evidence type="ECO:0000259" key="3">
    <source>
        <dbReference type="Pfam" id="PF26640"/>
    </source>
</evidence>
<evidence type="ECO:0000259" key="2">
    <source>
        <dbReference type="Pfam" id="PF06985"/>
    </source>
</evidence>
<dbReference type="Pfam" id="PF06985">
    <property type="entry name" value="HET"/>
    <property type="match status" value="1"/>
</dbReference>
<feature type="region of interest" description="Disordered" evidence="1">
    <location>
        <begin position="265"/>
        <end position="285"/>
    </location>
</feature>
<dbReference type="EMBL" id="KZ857529">
    <property type="protein sequence ID" value="RDX40967.1"/>
    <property type="molecule type" value="Genomic_DNA"/>
</dbReference>
<dbReference type="InterPro" id="IPR058525">
    <property type="entry name" value="DUF8212"/>
</dbReference>
<organism evidence="4 5">
    <name type="scientific">Lentinus brumalis</name>
    <dbReference type="NCBI Taxonomy" id="2498619"/>
    <lineage>
        <taxon>Eukaryota</taxon>
        <taxon>Fungi</taxon>
        <taxon>Dikarya</taxon>
        <taxon>Basidiomycota</taxon>
        <taxon>Agaricomycotina</taxon>
        <taxon>Agaricomycetes</taxon>
        <taxon>Polyporales</taxon>
        <taxon>Polyporaceae</taxon>
        <taxon>Lentinus</taxon>
    </lineage>
</organism>
<feature type="domain" description="DUF8212" evidence="3">
    <location>
        <begin position="238"/>
        <end position="282"/>
    </location>
</feature>
<proteinExistence type="predicted"/>